<comment type="caution">
    <text evidence="6">The sequence shown here is derived from an EMBL/GenBank/DDBJ whole genome shotgun (WGS) entry which is preliminary data.</text>
</comment>
<evidence type="ECO:0000313" key="6">
    <source>
        <dbReference type="EMBL" id="RMZ96675.1"/>
    </source>
</evidence>
<evidence type="ECO:0000256" key="3">
    <source>
        <dbReference type="ARBA" id="ARBA00022679"/>
    </source>
</evidence>
<dbReference type="PANTHER" id="PTHR12788:SF10">
    <property type="entry name" value="PROTEIN-TYROSINE SULFOTRANSFERASE"/>
    <property type="match status" value="1"/>
</dbReference>
<dbReference type="Gene3D" id="3.40.50.300">
    <property type="entry name" value="P-loop containing nucleotide triphosphate hydrolases"/>
    <property type="match status" value="1"/>
</dbReference>
<gene>
    <name evidence="6" type="ORF">BpHYR1_042664</name>
</gene>
<name>A0A3M7PC38_BRAPC</name>
<comment type="function">
    <text evidence="5">Catalyzes the O-sulfation of tyrosine residues within acidic motifs of polypeptides, using 3'-phosphoadenylyl sulfate (PAPS) as cosubstrate.</text>
</comment>
<dbReference type="EMBL" id="REGN01011979">
    <property type="protein sequence ID" value="RMZ96675.1"/>
    <property type="molecule type" value="Genomic_DNA"/>
</dbReference>
<organism evidence="6 7">
    <name type="scientific">Brachionus plicatilis</name>
    <name type="common">Marine rotifer</name>
    <name type="synonym">Brachionus muelleri</name>
    <dbReference type="NCBI Taxonomy" id="10195"/>
    <lineage>
        <taxon>Eukaryota</taxon>
        <taxon>Metazoa</taxon>
        <taxon>Spiralia</taxon>
        <taxon>Gnathifera</taxon>
        <taxon>Rotifera</taxon>
        <taxon>Eurotatoria</taxon>
        <taxon>Monogononta</taxon>
        <taxon>Pseudotrocha</taxon>
        <taxon>Ploima</taxon>
        <taxon>Brachionidae</taxon>
        <taxon>Brachionus</taxon>
    </lineage>
</organism>
<dbReference type="GO" id="GO:0008476">
    <property type="term" value="F:protein-tyrosine sulfotransferase activity"/>
    <property type="evidence" value="ECO:0007669"/>
    <property type="project" value="UniProtKB-EC"/>
</dbReference>
<reference evidence="6 7" key="1">
    <citation type="journal article" date="2018" name="Sci. Rep.">
        <title>Genomic signatures of local adaptation to the degree of environmental predictability in rotifers.</title>
        <authorList>
            <person name="Franch-Gras L."/>
            <person name="Hahn C."/>
            <person name="Garcia-Roger E.M."/>
            <person name="Carmona M.J."/>
            <person name="Serra M."/>
            <person name="Gomez A."/>
        </authorList>
    </citation>
    <scope>NUCLEOTIDE SEQUENCE [LARGE SCALE GENOMIC DNA]</scope>
    <source>
        <strain evidence="6">HYR1</strain>
    </source>
</reference>
<dbReference type="Pfam" id="PF13469">
    <property type="entry name" value="Sulfotransfer_3"/>
    <property type="match status" value="1"/>
</dbReference>
<dbReference type="AlphaFoldDB" id="A0A3M7PC38"/>
<dbReference type="OrthoDB" id="545675at2759"/>
<evidence type="ECO:0000256" key="5">
    <source>
        <dbReference type="RuleBase" id="RU365018"/>
    </source>
</evidence>
<evidence type="ECO:0000256" key="1">
    <source>
        <dbReference type="ARBA" id="ARBA00009988"/>
    </source>
</evidence>
<proteinExistence type="inferred from homology"/>
<dbReference type="EC" id="2.8.2.20" evidence="2 5"/>
<dbReference type="Proteomes" id="UP000276133">
    <property type="component" value="Unassembled WGS sequence"/>
</dbReference>
<dbReference type="SUPFAM" id="SSF52540">
    <property type="entry name" value="P-loop containing nucleoside triphosphate hydrolases"/>
    <property type="match status" value="1"/>
</dbReference>
<protein>
    <recommendedName>
        <fullName evidence="2 5">Protein-tyrosine sulfotransferase</fullName>
        <ecNumber evidence="2 5">2.8.2.20</ecNumber>
    </recommendedName>
</protein>
<evidence type="ECO:0000313" key="7">
    <source>
        <dbReference type="Proteomes" id="UP000276133"/>
    </source>
</evidence>
<dbReference type="InterPro" id="IPR027417">
    <property type="entry name" value="P-loop_NTPase"/>
</dbReference>
<keyword evidence="7" id="KW-1185">Reference proteome</keyword>
<sequence length="306" mass="35679">MTRRLVLKKKKSDIESLQSSPIIVIGGFGRSGTTLVRTMLDTHPSIQCGPETKIIPRFAAFMKTYQGKLLDDLREAGIDKPLINEAAVKFIHHILRNRALRTSKRLCLKDPDILNHMQFLRELFPKAKFVHVVRDGRAAAFSFMKKMGEKMDFIRYRYYLSLWNKYNQLIVANCHGSDMCFRVKYEELIEQPERVLRNLLNFLQEDWSEKVLEHEKHLGSVRISRLEWSSDQIKKSIYKNSTSHDFEKMIANYDPIDIAMIAPMLKTLGYNVSYSKANLQEKKTVGFYDAMLIIGYLFDEMNIKIN</sequence>
<comment type="catalytic activity">
    <reaction evidence="4 5">
        <text>L-tyrosyl-[protein] + 3'-phosphoadenylyl sulfate = O-sulfo-L-tyrosine-[protein] + adenosine 3',5'-bisphosphate + H(+)</text>
        <dbReference type="Rhea" id="RHEA:16801"/>
        <dbReference type="Rhea" id="RHEA-COMP:10136"/>
        <dbReference type="Rhea" id="RHEA-COMP:11688"/>
        <dbReference type="ChEBI" id="CHEBI:15378"/>
        <dbReference type="ChEBI" id="CHEBI:46858"/>
        <dbReference type="ChEBI" id="CHEBI:58339"/>
        <dbReference type="ChEBI" id="CHEBI:58343"/>
        <dbReference type="ChEBI" id="CHEBI:65286"/>
        <dbReference type="EC" id="2.8.2.20"/>
    </reaction>
</comment>
<keyword evidence="3 5" id="KW-0808">Transferase</keyword>
<evidence type="ECO:0000256" key="2">
    <source>
        <dbReference type="ARBA" id="ARBA00013262"/>
    </source>
</evidence>
<dbReference type="InterPro" id="IPR026634">
    <property type="entry name" value="TPST-like"/>
</dbReference>
<accession>A0A3M7PC38</accession>
<dbReference type="STRING" id="10195.A0A3M7PC38"/>
<evidence type="ECO:0000256" key="4">
    <source>
        <dbReference type="ARBA" id="ARBA00048460"/>
    </source>
</evidence>
<comment type="similarity">
    <text evidence="1 5">Belongs to the protein sulfotransferase family.</text>
</comment>
<dbReference type="GO" id="GO:0005794">
    <property type="term" value="C:Golgi apparatus"/>
    <property type="evidence" value="ECO:0007669"/>
    <property type="project" value="TreeGrafter"/>
</dbReference>
<dbReference type="PANTHER" id="PTHR12788">
    <property type="entry name" value="PROTEIN-TYROSINE SULFOTRANSFERASE 2"/>
    <property type="match status" value="1"/>
</dbReference>